<dbReference type="GO" id="GO:0070042">
    <property type="term" value="F:rRNA (uridine-N3-)-methyltransferase activity"/>
    <property type="evidence" value="ECO:0007669"/>
    <property type="project" value="InterPro"/>
</dbReference>
<keyword evidence="2" id="KW-1185">Reference proteome</keyword>
<organism evidence="2 3">
    <name type="scientific">Momordica charantia</name>
    <name type="common">Bitter gourd</name>
    <name type="synonym">Balsam pear</name>
    <dbReference type="NCBI Taxonomy" id="3673"/>
    <lineage>
        <taxon>Eukaryota</taxon>
        <taxon>Viridiplantae</taxon>
        <taxon>Streptophyta</taxon>
        <taxon>Embryophyta</taxon>
        <taxon>Tracheophyta</taxon>
        <taxon>Spermatophyta</taxon>
        <taxon>Magnoliopsida</taxon>
        <taxon>eudicotyledons</taxon>
        <taxon>Gunneridae</taxon>
        <taxon>Pentapetalae</taxon>
        <taxon>rosids</taxon>
        <taxon>fabids</taxon>
        <taxon>Cucurbitales</taxon>
        <taxon>Cucurbitaceae</taxon>
        <taxon>Momordiceae</taxon>
        <taxon>Momordica</taxon>
    </lineage>
</organism>
<feature type="domain" description="25S rRNA (uridine-N(3))-methyltransferase BMT5-like" evidence="1">
    <location>
        <begin position="23"/>
        <end position="188"/>
    </location>
</feature>
<dbReference type="OrthoDB" id="273345at2759"/>
<dbReference type="Pfam" id="PF10354">
    <property type="entry name" value="BMT5-like"/>
    <property type="match status" value="1"/>
</dbReference>
<dbReference type="PANTHER" id="PTHR11538">
    <property type="entry name" value="PHENYLALANYL-TRNA SYNTHETASE"/>
    <property type="match status" value="1"/>
</dbReference>
<accession>A0A6J1CDH1</accession>
<reference evidence="3" key="1">
    <citation type="submission" date="2025-08" db="UniProtKB">
        <authorList>
            <consortium name="RefSeq"/>
        </authorList>
    </citation>
    <scope>IDENTIFICATION</scope>
    <source>
        <strain evidence="3">OHB3-1</strain>
    </source>
</reference>
<evidence type="ECO:0000313" key="2">
    <source>
        <dbReference type="Proteomes" id="UP000504603"/>
    </source>
</evidence>
<dbReference type="Proteomes" id="UP000504603">
    <property type="component" value="Unplaced"/>
</dbReference>
<dbReference type="PANTHER" id="PTHR11538:SF89">
    <property type="entry name" value="PROTEIN, PUTATIVE (DUF2431)-RELATED"/>
    <property type="match status" value="1"/>
</dbReference>
<dbReference type="AlphaFoldDB" id="A0A6J1CDH1"/>
<dbReference type="SUPFAM" id="SSF53335">
    <property type="entry name" value="S-adenosyl-L-methionine-dependent methyltransferases"/>
    <property type="match status" value="1"/>
</dbReference>
<dbReference type="GO" id="GO:0005737">
    <property type="term" value="C:cytoplasm"/>
    <property type="evidence" value="ECO:0007669"/>
    <property type="project" value="TreeGrafter"/>
</dbReference>
<dbReference type="FunFam" id="3.40.50.150:FF:000440">
    <property type="entry name" value="Os09g0479300 protein"/>
    <property type="match status" value="1"/>
</dbReference>
<dbReference type="InterPro" id="IPR029063">
    <property type="entry name" value="SAM-dependent_MTases_sf"/>
</dbReference>
<dbReference type="RefSeq" id="XP_022139691.1">
    <property type="nucleotide sequence ID" value="XM_022283999.1"/>
</dbReference>
<protein>
    <submittedName>
        <fullName evidence="3">Uncharacterized protein At4g26485-like</fullName>
    </submittedName>
</protein>
<dbReference type="KEGG" id="mcha:111010537"/>
<dbReference type="GO" id="GO:0070475">
    <property type="term" value="P:rRNA base methylation"/>
    <property type="evidence" value="ECO:0007669"/>
    <property type="project" value="InterPro"/>
</dbReference>
<name>A0A6J1CDH1_MOMCH</name>
<dbReference type="GeneID" id="111010537"/>
<evidence type="ECO:0000259" key="1">
    <source>
        <dbReference type="Pfam" id="PF10354"/>
    </source>
</evidence>
<sequence length="242" mass="27686">MEDLNNSRDQKWIKHYSSSHTILLVGEGDFSFSTCLATTFGSAANMVATSLDSKESLLSKYTHVATNLKELEELGCTVAHDVDATSMSQHPLLRHKSFDRVVFNFPHAGFHFKESDIRQIELHRHLVRGFLRNAKEFLGEEGEIHITHKTAHPFSRWEIVELAREEGLLLKEEPNFFLWEYPNYENKRGDGWNSDGTFPVGACRTFKFAITDDDQSDSSFEALIQSLCLTEDIIDDHSLNYL</sequence>
<gene>
    <name evidence="3" type="primary">LOC111010537</name>
</gene>
<dbReference type="InterPro" id="IPR019446">
    <property type="entry name" value="BMT5-like"/>
</dbReference>
<proteinExistence type="predicted"/>
<evidence type="ECO:0000313" key="3">
    <source>
        <dbReference type="RefSeq" id="XP_022139691.1"/>
    </source>
</evidence>